<protein>
    <recommendedName>
        <fullName evidence="10">Lipoprotein</fullName>
    </recommendedName>
</protein>
<dbReference type="InterPro" id="IPR004872">
    <property type="entry name" value="Lipoprotein_NlpA"/>
</dbReference>
<name>A0A1Q2D7T7_9ENTE</name>
<evidence type="ECO:0000256" key="7">
    <source>
        <dbReference type="SAM" id="SignalP"/>
    </source>
</evidence>
<dbReference type="PANTHER" id="PTHR30429">
    <property type="entry name" value="D-METHIONINE-BINDING LIPOPROTEIN METQ"/>
    <property type="match status" value="1"/>
</dbReference>
<keyword evidence="4" id="KW-0472">Membrane</keyword>
<keyword evidence="6" id="KW-0449">Lipoprotein</keyword>
<comment type="similarity">
    <text evidence="2">Belongs to the NlpA lipoprotein family.</text>
</comment>
<dbReference type="KEGG" id="vpi:BW732_09120"/>
<dbReference type="PROSITE" id="PS51257">
    <property type="entry name" value="PROKAR_LIPOPROTEIN"/>
    <property type="match status" value="1"/>
</dbReference>
<proteinExistence type="inferred from homology"/>
<dbReference type="AlphaFoldDB" id="A0A1Q2D7T7"/>
<dbReference type="PANTHER" id="PTHR30429:SF0">
    <property type="entry name" value="METHIONINE-BINDING LIPOPROTEIN METQ"/>
    <property type="match status" value="1"/>
</dbReference>
<dbReference type="GO" id="GO:0016020">
    <property type="term" value="C:membrane"/>
    <property type="evidence" value="ECO:0007669"/>
    <property type="project" value="UniProtKB-SubCell"/>
</dbReference>
<evidence type="ECO:0000256" key="6">
    <source>
        <dbReference type="ARBA" id="ARBA00023288"/>
    </source>
</evidence>
<organism evidence="8 9">
    <name type="scientific">Vagococcus penaei</name>
    <dbReference type="NCBI Taxonomy" id="633807"/>
    <lineage>
        <taxon>Bacteria</taxon>
        <taxon>Bacillati</taxon>
        <taxon>Bacillota</taxon>
        <taxon>Bacilli</taxon>
        <taxon>Lactobacillales</taxon>
        <taxon>Enterococcaceae</taxon>
        <taxon>Vagococcus</taxon>
    </lineage>
</organism>
<evidence type="ECO:0008006" key="10">
    <source>
        <dbReference type="Google" id="ProtNLM"/>
    </source>
</evidence>
<feature type="chain" id="PRO_5038873347" description="Lipoprotein" evidence="7">
    <location>
        <begin position="22"/>
        <end position="281"/>
    </location>
</feature>
<dbReference type="Proteomes" id="UP000188246">
    <property type="component" value="Chromosome"/>
</dbReference>
<dbReference type="Gene3D" id="3.40.190.10">
    <property type="entry name" value="Periplasmic binding protein-like II"/>
    <property type="match status" value="2"/>
</dbReference>
<evidence type="ECO:0000256" key="5">
    <source>
        <dbReference type="ARBA" id="ARBA00023139"/>
    </source>
</evidence>
<keyword evidence="3 7" id="KW-0732">Signal</keyword>
<dbReference type="EMBL" id="CP019609">
    <property type="protein sequence ID" value="AQP54370.1"/>
    <property type="molecule type" value="Genomic_DNA"/>
</dbReference>
<dbReference type="RefSeq" id="WP_077276447.1">
    <property type="nucleotide sequence ID" value="NZ_CP019609.1"/>
</dbReference>
<dbReference type="STRING" id="633807.BW732_09120"/>
<comment type="subcellular location">
    <subcellularLocation>
        <location evidence="1">Membrane</location>
        <topology evidence="1">Lipid-anchor</topology>
    </subcellularLocation>
</comment>
<keyword evidence="9" id="KW-1185">Reference proteome</keyword>
<accession>A0A1Q2D7T7</accession>
<evidence type="ECO:0000256" key="1">
    <source>
        <dbReference type="ARBA" id="ARBA00004635"/>
    </source>
</evidence>
<evidence type="ECO:0000313" key="9">
    <source>
        <dbReference type="Proteomes" id="UP000188246"/>
    </source>
</evidence>
<dbReference type="Pfam" id="PF03180">
    <property type="entry name" value="Lipoprotein_9"/>
    <property type="match status" value="1"/>
</dbReference>
<reference evidence="8 9" key="1">
    <citation type="journal article" date="2010" name="Int. J. Syst. Evol. Microbiol.">
        <title>Vagococcus penaei sp. nov., isolated from spoilage microbiota of cooked shrimp (Penaeus vannamei).</title>
        <authorList>
            <person name="Jaffres E."/>
            <person name="Prevost H."/>
            <person name="Rossero A."/>
            <person name="Joffraud J.J."/>
            <person name="Dousset X."/>
        </authorList>
    </citation>
    <scope>NUCLEOTIDE SEQUENCE [LARGE SCALE GENOMIC DNA]</scope>
    <source>
        <strain evidence="8 9">CD276</strain>
    </source>
</reference>
<gene>
    <name evidence="8" type="ORF">BW732_09120</name>
</gene>
<evidence type="ECO:0000256" key="4">
    <source>
        <dbReference type="ARBA" id="ARBA00023136"/>
    </source>
</evidence>
<sequence length="281" mass="31398">MKKKLWLVGLVSLLVGVTACGQKNTSSTSKSTDEKTEVTSDKVIKVASHMTPMTDIVTVASKEAKKDGWQVELVQVNDNIQYNELLNNQEVDANFAQHEPYMQKYNQEKSGNLTAIQKIYNAKVGFYSKNYQDIKEIPKGAKIAIPSDVSNEGRALAMLNDQGLITLKDGVGFEGTTKDIEKNDQEFEFVPIDLLNLAEAYNEDDMALVYNYPTYIAKVGLTPDDALFVKKNVDERFAISLVAREDNQDSEKIKALQKAMTSQAVKDYLEKNHQVTVIPAF</sequence>
<evidence type="ECO:0000313" key="8">
    <source>
        <dbReference type="EMBL" id="AQP54370.1"/>
    </source>
</evidence>
<keyword evidence="5" id="KW-0564">Palmitate</keyword>
<dbReference type="SUPFAM" id="SSF53850">
    <property type="entry name" value="Periplasmic binding protein-like II"/>
    <property type="match status" value="1"/>
</dbReference>
<feature type="signal peptide" evidence="7">
    <location>
        <begin position="1"/>
        <end position="21"/>
    </location>
</feature>
<evidence type="ECO:0000256" key="2">
    <source>
        <dbReference type="ARBA" id="ARBA00008973"/>
    </source>
</evidence>
<evidence type="ECO:0000256" key="3">
    <source>
        <dbReference type="ARBA" id="ARBA00022729"/>
    </source>
</evidence>